<evidence type="ECO:0000313" key="2">
    <source>
        <dbReference type="Proteomes" id="UP000320762"/>
    </source>
</evidence>
<protein>
    <recommendedName>
        <fullName evidence="3">Arrestin-like N-terminal domain-containing protein</fullName>
    </recommendedName>
</protein>
<dbReference type="STRING" id="97359.A0A550CWY3"/>
<comment type="caution">
    <text evidence="1">The sequence shown here is derived from an EMBL/GenBank/DDBJ whole genome shotgun (WGS) entry which is preliminary data.</text>
</comment>
<accession>A0A550CWY3</accession>
<dbReference type="EMBL" id="VDMD01000001">
    <property type="protein sequence ID" value="TRM69302.1"/>
    <property type="molecule type" value="Genomic_DNA"/>
</dbReference>
<dbReference type="OrthoDB" id="3252135at2759"/>
<dbReference type="AlphaFoldDB" id="A0A550CWY3"/>
<dbReference type="Proteomes" id="UP000320762">
    <property type="component" value="Unassembled WGS sequence"/>
</dbReference>
<evidence type="ECO:0008006" key="3">
    <source>
        <dbReference type="Google" id="ProtNLM"/>
    </source>
</evidence>
<keyword evidence="2" id="KW-1185">Reference proteome</keyword>
<organism evidence="1 2">
    <name type="scientific">Schizophyllum amplum</name>
    <dbReference type="NCBI Taxonomy" id="97359"/>
    <lineage>
        <taxon>Eukaryota</taxon>
        <taxon>Fungi</taxon>
        <taxon>Dikarya</taxon>
        <taxon>Basidiomycota</taxon>
        <taxon>Agaricomycotina</taxon>
        <taxon>Agaricomycetes</taxon>
        <taxon>Agaricomycetidae</taxon>
        <taxon>Agaricales</taxon>
        <taxon>Schizophyllaceae</taxon>
        <taxon>Schizophyllum</taxon>
    </lineage>
</organism>
<name>A0A550CWY3_9AGAR</name>
<gene>
    <name evidence="1" type="ORF">BD626DRAFT_421416</name>
</gene>
<proteinExistence type="predicted"/>
<sequence length="495" mass="54774">MSSSDSPVRPSLPSAVPSYSSLPLADEQRLEYTPRSWEIGLGDHTSTYSRYWRSAIVALSAQAPGAVLPVYGRGDTIEGELCLTERAGVQRIEVQLFGLMTAALMNNGKTETVVAQRQRVVWEARAGNTEVSKCPSTVAFALQFPQTYVDKRDDHRRSLPPTFEAIFTRLPMLTATCAYKLRISVTRLKRRSLIGSGERSKMYELPLLYRPRNRPARPCMRSASLSSSLKSQPEEWTQIVKTMNAKDDKGLPSLYCNVFLPSVQVYYVRDSIPIHVQVAGPVSSFREFMPSLYPTDDNQVDDAVNADKADRRRRLSSIFRGASQGVENSNTDSPLNWRSKLFSSADTFPQAEVGASPLLVRQHAQQQAFAGQPGSAGRSPSIRVSIMRQVYAEVNGVKTWRMLTLGQGTVTQLSPPPYDVPCIPNDVVAIDWEGDVRCQDLTSTVGFNNGHVTVVDFLALSIIPASGALQTVRFAHPIRLVTDPWSDSAVHPLDR</sequence>
<evidence type="ECO:0000313" key="1">
    <source>
        <dbReference type="EMBL" id="TRM69302.1"/>
    </source>
</evidence>
<reference evidence="1 2" key="1">
    <citation type="journal article" date="2019" name="New Phytol.">
        <title>Comparative genomics reveals unique wood-decay strategies and fruiting body development in the Schizophyllaceae.</title>
        <authorList>
            <person name="Almasi E."/>
            <person name="Sahu N."/>
            <person name="Krizsan K."/>
            <person name="Balint B."/>
            <person name="Kovacs G.M."/>
            <person name="Kiss B."/>
            <person name="Cseklye J."/>
            <person name="Drula E."/>
            <person name="Henrissat B."/>
            <person name="Nagy I."/>
            <person name="Chovatia M."/>
            <person name="Adam C."/>
            <person name="LaButti K."/>
            <person name="Lipzen A."/>
            <person name="Riley R."/>
            <person name="Grigoriev I.V."/>
            <person name="Nagy L.G."/>
        </authorList>
    </citation>
    <scope>NUCLEOTIDE SEQUENCE [LARGE SCALE GENOMIC DNA]</scope>
    <source>
        <strain evidence="1 2">NL-1724</strain>
    </source>
</reference>